<accession>A0AA87IKC0</accession>
<evidence type="ECO:0000256" key="2">
    <source>
        <dbReference type="ARBA" id="ARBA00023016"/>
    </source>
</evidence>
<dbReference type="InterPro" id="IPR001623">
    <property type="entry name" value="DnaJ_domain"/>
</dbReference>
<feature type="compositionally biased region" description="Basic and acidic residues" evidence="3">
    <location>
        <begin position="72"/>
        <end position="92"/>
    </location>
</feature>
<dbReference type="PANTHER" id="PTHR44825:SF1">
    <property type="entry name" value="DNAJ HOMOLOG SUBFAMILY C MEMBER 4"/>
    <property type="match status" value="1"/>
</dbReference>
<evidence type="ECO:0000313" key="5">
    <source>
        <dbReference type="EMBL" id="EIM05018.1"/>
    </source>
</evidence>
<dbReference type="AlphaFoldDB" id="A0AA87IKC0"/>
<protein>
    <submittedName>
        <fullName evidence="5">DnaJ-class molecular chaperone with C-terminal Zn finger domain</fullName>
    </submittedName>
</protein>
<dbReference type="InterPro" id="IPR052763">
    <property type="entry name" value="DnaJ_C4"/>
</dbReference>
<evidence type="ECO:0000259" key="4">
    <source>
        <dbReference type="PROSITE" id="PS50076"/>
    </source>
</evidence>
<feature type="region of interest" description="Disordered" evidence="3">
    <location>
        <begin position="62"/>
        <end position="99"/>
    </location>
</feature>
<feature type="domain" description="J" evidence="4">
    <location>
        <begin position="6"/>
        <end position="67"/>
    </location>
</feature>
<dbReference type="CDD" id="cd06257">
    <property type="entry name" value="DnaJ"/>
    <property type="match status" value="1"/>
</dbReference>
<dbReference type="PANTHER" id="PTHR44825">
    <property type="match status" value="1"/>
</dbReference>
<dbReference type="EMBL" id="AJYB01000101">
    <property type="protein sequence ID" value="EIM05018.1"/>
    <property type="molecule type" value="Genomic_DNA"/>
</dbReference>
<gene>
    <name evidence="5" type="ORF">A1A1_18357</name>
</gene>
<reference evidence="5 6" key="1">
    <citation type="journal article" date="2012" name="J. Bacteriol.">
        <title>Genome Sequence of the Antarctic Psychrophile Bacterium Planococcus antarcticus DSM 14505.</title>
        <authorList>
            <person name="Margolles A."/>
            <person name="Gueimonde M."/>
            <person name="Sanchez B."/>
        </authorList>
    </citation>
    <scope>NUCLEOTIDE SEQUENCE [LARGE SCALE GENOMIC DNA]</scope>
    <source>
        <strain evidence="5 6">DSM 14505</strain>
    </source>
</reference>
<evidence type="ECO:0000256" key="1">
    <source>
        <dbReference type="ARBA" id="ARBA00022705"/>
    </source>
</evidence>
<dbReference type="PRINTS" id="PR00625">
    <property type="entry name" value="JDOMAIN"/>
</dbReference>
<dbReference type="InterPro" id="IPR036869">
    <property type="entry name" value="J_dom_sf"/>
</dbReference>
<proteinExistence type="predicted"/>
<dbReference type="SUPFAM" id="SSF46565">
    <property type="entry name" value="Chaperone J-domain"/>
    <property type="match status" value="1"/>
</dbReference>
<organism evidence="5 6">
    <name type="scientific">Planococcus antarcticus DSM 14505</name>
    <dbReference type="NCBI Taxonomy" id="1185653"/>
    <lineage>
        <taxon>Bacteria</taxon>
        <taxon>Bacillati</taxon>
        <taxon>Bacillota</taxon>
        <taxon>Bacilli</taxon>
        <taxon>Bacillales</taxon>
        <taxon>Caryophanaceae</taxon>
        <taxon>Planococcus</taxon>
    </lineage>
</organism>
<evidence type="ECO:0000256" key="3">
    <source>
        <dbReference type="SAM" id="MobiDB-lite"/>
    </source>
</evidence>
<dbReference type="Proteomes" id="UP000004725">
    <property type="component" value="Unassembled WGS sequence"/>
</dbReference>
<dbReference type="Pfam" id="PF00226">
    <property type="entry name" value="DnaJ"/>
    <property type="match status" value="1"/>
</dbReference>
<comment type="caution">
    <text evidence="5">The sequence shown here is derived from an EMBL/GenBank/DDBJ whole genome shotgun (WGS) entry which is preliminary data.</text>
</comment>
<dbReference type="SMART" id="SM00271">
    <property type="entry name" value="DnaJ"/>
    <property type="match status" value="1"/>
</dbReference>
<keyword evidence="1" id="KW-0235">DNA replication</keyword>
<name>A0AA87IKC0_9BACL</name>
<dbReference type="RefSeq" id="WP_006831604.1">
    <property type="nucleotide sequence ID" value="NZ_AJYB01000101.1"/>
</dbReference>
<dbReference type="GO" id="GO:0006260">
    <property type="term" value="P:DNA replication"/>
    <property type="evidence" value="ECO:0007669"/>
    <property type="project" value="UniProtKB-KW"/>
</dbReference>
<dbReference type="PROSITE" id="PS50076">
    <property type="entry name" value="DNAJ_2"/>
    <property type="match status" value="1"/>
</dbReference>
<dbReference type="Gene3D" id="1.10.287.110">
    <property type="entry name" value="DnaJ domain"/>
    <property type="match status" value="1"/>
</dbReference>
<evidence type="ECO:0000313" key="6">
    <source>
        <dbReference type="Proteomes" id="UP000004725"/>
    </source>
</evidence>
<keyword evidence="2" id="KW-0346">Stress response</keyword>
<sequence length="99" mass="11723">MGKFIDYYTLLNILPTASEELIKRAYRIQSKELHPDQGGNEQQFIQLTEAYEVLSSPTKRKAYDQEYAYHQQAKEQTKERPREEREKSKPNDKSQSQKV</sequence>